<evidence type="ECO:0000256" key="2">
    <source>
        <dbReference type="ARBA" id="ARBA00023239"/>
    </source>
</evidence>
<comment type="similarity">
    <text evidence="1 3">Belongs to the enoyl-CoA hydratase/isomerase family.</text>
</comment>
<dbReference type="RefSeq" id="WP_199051378.1">
    <property type="nucleotide sequence ID" value="NZ_JAELXT010000039.1"/>
</dbReference>
<dbReference type="PANTHER" id="PTHR11941">
    <property type="entry name" value="ENOYL-COA HYDRATASE-RELATED"/>
    <property type="match status" value="1"/>
</dbReference>
<name>A0ABS0Y885_9HYPH</name>
<evidence type="ECO:0000256" key="1">
    <source>
        <dbReference type="ARBA" id="ARBA00005254"/>
    </source>
</evidence>
<dbReference type="InterPro" id="IPR018376">
    <property type="entry name" value="Enoyl-CoA_hyd/isom_CS"/>
</dbReference>
<keyword evidence="2" id="KW-0456">Lyase</keyword>
<dbReference type="Gene3D" id="3.90.226.10">
    <property type="entry name" value="2-enoyl-CoA Hydratase, Chain A, domain 1"/>
    <property type="match status" value="1"/>
</dbReference>
<reference evidence="5" key="1">
    <citation type="submission" date="2020-12" db="EMBL/GenBank/DDBJ databases">
        <title>Hymenobacter sp.</title>
        <authorList>
            <person name="Kim M.K."/>
        </authorList>
    </citation>
    <scope>NUCLEOTIDE SEQUENCE [LARGE SCALE GENOMIC DNA]</scope>
    <source>
        <strain evidence="5">BT325</strain>
    </source>
</reference>
<organism evidence="4 5">
    <name type="scientific">Microvirga splendida</name>
    <dbReference type="NCBI Taxonomy" id="2795727"/>
    <lineage>
        <taxon>Bacteria</taxon>
        <taxon>Pseudomonadati</taxon>
        <taxon>Pseudomonadota</taxon>
        <taxon>Alphaproteobacteria</taxon>
        <taxon>Hyphomicrobiales</taxon>
        <taxon>Methylobacteriaceae</taxon>
        <taxon>Microvirga</taxon>
    </lineage>
</organism>
<dbReference type="EMBL" id="JAELXT010000039">
    <property type="protein sequence ID" value="MBJ6128103.1"/>
    <property type="molecule type" value="Genomic_DNA"/>
</dbReference>
<sequence>MSASGNASVRAERANAVLLLTIDRPAARNALNPAILERLAEELTAADQDSAIRAIVITGGERNFSAGADIDALAGHSPASYMASPTRRAFESIASTEKPIVAGVAGFCLGGGCEVALACDLIVAGDNAVFGQPEINLGIIPGAGGTQLWRPRTGSGPQIGAALLGNFVDVWTARRIGLADEVVPAECIVEASIAKAQDIAAKAPLASRTAKAALRSAGMMDLQAALAHEVSLMAGLLGTEDAKEGTAAFLEKRPPQYRGR</sequence>
<keyword evidence="5" id="KW-1185">Reference proteome</keyword>
<protein>
    <submittedName>
        <fullName evidence="4">Enoyl-CoA hydratase/isomerase family protein</fullName>
    </submittedName>
</protein>
<dbReference type="PROSITE" id="PS00166">
    <property type="entry name" value="ENOYL_COA_HYDRATASE"/>
    <property type="match status" value="1"/>
</dbReference>
<evidence type="ECO:0000313" key="4">
    <source>
        <dbReference type="EMBL" id="MBJ6128103.1"/>
    </source>
</evidence>
<dbReference type="SUPFAM" id="SSF52096">
    <property type="entry name" value="ClpP/crotonase"/>
    <property type="match status" value="1"/>
</dbReference>
<evidence type="ECO:0000256" key="3">
    <source>
        <dbReference type="RuleBase" id="RU003707"/>
    </source>
</evidence>
<accession>A0ABS0Y885</accession>
<evidence type="ECO:0000313" key="5">
    <source>
        <dbReference type="Proteomes" id="UP000620670"/>
    </source>
</evidence>
<comment type="caution">
    <text evidence="4">The sequence shown here is derived from an EMBL/GenBank/DDBJ whole genome shotgun (WGS) entry which is preliminary data.</text>
</comment>
<proteinExistence type="inferred from homology"/>
<dbReference type="InterPro" id="IPR001753">
    <property type="entry name" value="Enoyl-CoA_hydra/iso"/>
</dbReference>
<dbReference type="Gene3D" id="1.10.12.10">
    <property type="entry name" value="Lyase 2-enoyl-coa Hydratase, Chain A, domain 2"/>
    <property type="match status" value="1"/>
</dbReference>
<dbReference type="CDD" id="cd06558">
    <property type="entry name" value="crotonase-like"/>
    <property type="match status" value="1"/>
</dbReference>
<gene>
    <name evidence="4" type="ORF">JAO75_22130</name>
</gene>
<dbReference type="InterPro" id="IPR014748">
    <property type="entry name" value="Enoyl-CoA_hydra_C"/>
</dbReference>
<dbReference type="Pfam" id="PF00378">
    <property type="entry name" value="ECH_1"/>
    <property type="match status" value="1"/>
</dbReference>
<dbReference type="PANTHER" id="PTHR11941:SF54">
    <property type="entry name" value="ENOYL-COA HYDRATASE, MITOCHONDRIAL"/>
    <property type="match status" value="1"/>
</dbReference>
<dbReference type="Proteomes" id="UP000620670">
    <property type="component" value="Unassembled WGS sequence"/>
</dbReference>
<dbReference type="InterPro" id="IPR029045">
    <property type="entry name" value="ClpP/crotonase-like_dom_sf"/>
</dbReference>